<dbReference type="Pfam" id="PF11134">
    <property type="entry name" value="Phage_stabilise"/>
    <property type="match status" value="1"/>
</dbReference>
<proteinExistence type="predicted"/>
<dbReference type="OrthoDB" id="7842371at2"/>
<evidence type="ECO:0000313" key="2">
    <source>
        <dbReference type="Proteomes" id="UP000315167"/>
    </source>
</evidence>
<keyword evidence="2" id="KW-1185">Reference proteome</keyword>
<name>A0A562LBG7_9GAMM</name>
<dbReference type="EMBL" id="VLKN01000002">
    <property type="protein sequence ID" value="TWI04804.1"/>
    <property type="molecule type" value="Genomic_DNA"/>
</dbReference>
<organism evidence="1 2">
    <name type="scientific">Luteimonas cucumeris</name>
    <dbReference type="NCBI Taxonomy" id="985012"/>
    <lineage>
        <taxon>Bacteria</taxon>
        <taxon>Pseudomonadati</taxon>
        <taxon>Pseudomonadota</taxon>
        <taxon>Gammaproteobacteria</taxon>
        <taxon>Lysobacterales</taxon>
        <taxon>Lysobacteraceae</taxon>
        <taxon>Luteimonas</taxon>
    </lineage>
</organism>
<evidence type="ECO:0000313" key="1">
    <source>
        <dbReference type="EMBL" id="TWI04804.1"/>
    </source>
</evidence>
<accession>A0A562LBG7</accession>
<dbReference type="RefSeq" id="WP_144898464.1">
    <property type="nucleotide sequence ID" value="NZ_VLKN01000002.1"/>
</dbReference>
<dbReference type="InterPro" id="IPR021098">
    <property type="entry name" value="Phage_P22_Gp10"/>
</dbReference>
<dbReference type="Proteomes" id="UP000315167">
    <property type="component" value="Unassembled WGS sequence"/>
</dbReference>
<dbReference type="AlphaFoldDB" id="A0A562LBG7"/>
<sequence>MRTDFLGAAYQSRSLPLAGQTLVNLFFEPAPPGSAEPGMFYGSPGLRLLFTVGAGPIRGALTANGFGWIVSGSSLYRITSAGVATLVGSVPGTGRVHLQNNDTQLVVMHSSGWNVVTLATLAYASVADAPTTAQGTYQDSYIVFPNANGTYGWTNIADATSLDGLNFASAEAQPDPIIAVISDHRELWLFGEVTVEIAQTSGDADLVFTRTAIMEYGCAAKYTPAKSDNTVFWLGRNASGQGTVYKAAGYSPSRISTHALESAIAGYGDISDAWAYCYQQNGHTFYVLTFPNRATWAYDASSDRWTQLSYRNTLSGLAEQHRGNAYLFLAGQHIVGDHANGNLYVLDLDTYTDNGDPIYRERAWAVIEDENRWVRHHQLELSAEMGVGLDGDTSAVGANPKWLLSWSDDGCRNYSNDRVIEIGRIGQYRNRGIARRLGISRRRVYRIRTSEPVRIAVYGANLKAEVLSR</sequence>
<protein>
    <submittedName>
        <fullName evidence="1">Phage stabilization protein</fullName>
    </submittedName>
</protein>
<comment type="caution">
    <text evidence="1">The sequence shown here is derived from an EMBL/GenBank/DDBJ whole genome shotgun (WGS) entry which is preliminary data.</text>
</comment>
<gene>
    <name evidence="1" type="ORF">IP90_00942</name>
</gene>
<reference evidence="1 2" key="1">
    <citation type="journal article" date="2015" name="Stand. Genomic Sci.">
        <title>Genomic Encyclopedia of Bacterial and Archaeal Type Strains, Phase III: the genomes of soil and plant-associated and newly described type strains.</title>
        <authorList>
            <person name="Whitman W.B."/>
            <person name="Woyke T."/>
            <person name="Klenk H.P."/>
            <person name="Zhou Y."/>
            <person name="Lilburn T.G."/>
            <person name="Beck B.J."/>
            <person name="De Vos P."/>
            <person name="Vandamme P."/>
            <person name="Eisen J.A."/>
            <person name="Garrity G."/>
            <person name="Hugenholtz P."/>
            <person name="Kyrpides N.C."/>
        </authorList>
    </citation>
    <scope>NUCLEOTIDE SEQUENCE [LARGE SCALE GENOMIC DNA]</scope>
    <source>
        <strain evidence="1 2">CGMCC 1.10821</strain>
    </source>
</reference>